<dbReference type="AlphaFoldDB" id="L8WVN4"/>
<organism evidence="1 2">
    <name type="scientific">Thanatephorus cucumeris (strain AG1-IA)</name>
    <name type="common">Rice sheath blight fungus</name>
    <name type="synonym">Rhizoctonia solani</name>
    <dbReference type="NCBI Taxonomy" id="983506"/>
    <lineage>
        <taxon>Eukaryota</taxon>
        <taxon>Fungi</taxon>
        <taxon>Dikarya</taxon>
        <taxon>Basidiomycota</taxon>
        <taxon>Agaricomycotina</taxon>
        <taxon>Agaricomycetes</taxon>
        <taxon>Cantharellales</taxon>
        <taxon>Ceratobasidiaceae</taxon>
        <taxon>Rhizoctonia</taxon>
        <taxon>Rhizoctonia solani AG-1</taxon>
    </lineage>
</organism>
<proteinExistence type="predicted"/>
<keyword evidence="2" id="KW-1185">Reference proteome</keyword>
<protein>
    <submittedName>
        <fullName evidence="1">Uncharacterized protein</fullName>
    </submittedName>
</protein>
<dbReference type="Proteomes" id="UP000011668">
    <property type="component" value="Unassembled WGS sequence"/>
</dbReference>
<comment type="caution">
    <text evidence="1">The sequence shown here is derived from an EMBL/GenBank/DDBJ whole genome shotgun (WGS) entry which is preliminary data.</text>
</comment>
<name>L8WVN4_THACA</name>
<sequence>MARGNSHFGMTSLDTSHFPICALFRLLSDLSSSVYNVFTFYVLIRMKQPPQCIDVLGTLSII</sequence>
<accession>L8WVN4</accession>
<evidence type="ECO:0000313" key="2">
    <source>
        <dbReference type="Proteomes" id="UP000011668"/>
    </source>
</evidence>
<dbReference type="HOGENOM" id="CLU_2905721_0_0_1"/>
<reference evidence="1 2" key="1">
    <citation type="journal article" date="2013" name="Nat. Commun.">
        <title>The evolution and pathogenic mechanisms of the rice sheath blight pathogen.</title>
        <authorList>
            <person name="Zheng A."/>
            <person name="Lin R."/>
            <person name="Xu L."/>
            <person name="Qin P."/>
            <person name="Tang C."/>
            <person name="Ai P."/>
            <person name="Zhang D."/>
            <person name="Liu Y."/>
            <person name="Sun Z."/>
            <person name="Feng H."/>
            <person name="Wang Y."/>
            <person name="Chen Y."/>
            <person name="Liang X."/>
            <person name="Fu R."/>
            <person name="Li Q."/>
            <person name="Zhang J."/>
            <person name="Yu X."/>
            <person name="Xie Z."/>
            <person name="Ding L."/>
            <person name="Guan P."/>
            <person name="Tang J."/>
            <person name="Liang Y."/>
            <person name="Wang S."/>
            <person name="Deng Q."/>
            <person name="Li S."/>
            <person name="Zhu J."/>
            <person name="Wang L."/>
            <person name="Liu H."/>
            <person name="Li P."/>
        </authorList>
    </citation>
    <scope>NUCLEOTIDE SEQUENCE [LARGE SCALE GENOMIC DNA]</scope>
    <source>
        <strain evidence="2">AG-1 IA</strain>
    </source>
</reference>
<dbReference type="EMBL" id="AFRT01001436">
    <property type="protein sequence ID" value="ELU40414.1"/>
    <property type="molecule type" value="Genomic_DNA"/>
</dbReference>
<evidence type="ECO:0000313" key="1">
    <source>
        <dbReference type="EMBL" id="ELU40414.1"/>
    </source>
</evidence>
<gene>
    <name evidence="1" type="ORF">AG1IA_05569</name>
</gene>